<sequence length="106" mass="12144">MNLSFKDMKFMIEAVDNLIEKYQQRINEIEDLDEYEDEVSDLGNDIMFLSSLRKKIDESLNNSLTPQANTSSFRELFNSSLKNTKVKVITITSTLTNFLAAGEKNP</sequence>
<dbReference type="STRING" id="272123.Anacy_1968"/>
<keyword evidence="2" id="KW-1185">Reference proteome</keyword>
<reference evidence="2" key="1">
    <citation type="journal article" date="2013" name="Proc. Natl. Acad. Sci. U.S.A.">
        <title>Improving the coverage of the cyanobacterial phylum using diversity-driven genome sequencing.</title>
        <authorList>
            <person name="Shih P.M."/>
            <person name="Wu D."/>
            <person name="Latifi A."/>
            <person name="Axen S.D."/>
            <person name="Fewer D.P."/>
            <person name="Talla E."/>
            <person name="Calteau A."/>
            <person name="Cai F."/>
            <person name="Tandeau de Marsac N."/>
            <person name="Rippka R."/>
            <person name="Herdman M."/>
            <person name="Sivonen K."/>
            <person name="Coursin T."/>
            <person name="Laurent T."/>
            <person name="Goodwin L."/>
            <person name="Nolan M."/>
            <person name="Davenport K.W."/>
            <person name="Han C.S."/>
            <person name="Rubin E.M."/>
            <person name="Eisen J.A."/>
            <person name="Woyke T."/>
            <person name="Gugger M."/>
            <person name="Kerfeld C.A."/>
        </authorList>
    </citation>
    <scope>NUCLEOTIDE SEQUENCE [LARGE SCALE GENOMIC DNA]</scope>
    <source>
        <strain evidence="2">ATCC 27899 / PCC 7122</strain>
    </source>
</reference>
<dbReference type="AlphaFoldDB" id="K9ZE14"/>
<dbReference type="EMBL" id="CP003659">
    <property type="protein sequence ID" value="AFZ57453.1"/>
    <property type="molecule type" value="Genomic_DNA"/>
</dbReference>
<organism evidence="1 2">
    <name type="scientific">Anabaena cylindrica (strain ATCC 27899 / PCC 7122)</name>
    <dbReference type="NCBI Taxonomy" id="272123"/>
    <lineage>
        <taxon>Bacteria</taxon>
        <taxon>Bacillati</taxon>
        <taxon>Cyanobacteriota</taxon>
        <taxon>Cyanophyceae</taxon>
        <taxon>Nostocales</taxon>
        <taxon>Nostocaceae</taxon>
        <taxon>Anabaena</taxon>
    </lineage>
</organism>
<evidence type="ECO:0000313" key="2">
    <source>
        <dbReference type="Proteomes" id="UP000010474"/>
    </source>
</evidence>
<dbReference type="RefSeq" id="WP_015214101.1">
    <property type="nucleotide sequence ID" value="NC_019771.1"/>
</dbReference>
<name>K9ZE14_ANACC</name>
<dbReference type="KEGG" id="acy:Anacy_1968"/>
<gene>
    <name evidence="1" type="ordered locus">Anacy_1968</name>
</gene>
<dbReference type="Proteomes" id="UP000010474">
    <property type="component" value="Chromosome"/>
</dbReference>
<proteinExistence type="predicted"/>
<dbReference type="PATRIC" id="fig|272123.3.peg.2144"/>
<dbReference type="HOGENOM" id="CLU_170280_0_0_3"/>
<protein>
    <submittedName>
        <fullName evidence="1">Uncharacterized protein</fullName>
    </submittedName>
</protein>
<evidence type="ECO:0000313" key="1">
    <source>
        <dbReference type="EMBL" id="AFZ57453.1"/>
    </source>
</evidence>
<accession>K9ZE14</accession>